<sequence>MCCSRLSIEPPGSTGLRHLHWIGRRLKLRLALLCLGGAAVVAFVYPLLVTPAILCAVGMLILDWIELTEEIRSLTTVITDNRPEQKLEVATGVWGELAHALNRLLQEQRTEQQIRTLLPALPLAGALRLIDRQPPTEGWVCEIGVVAVELPAFNEHAQPTLHSLAHNALYHAQLHDALLTRTGSTLLIITGVLSPNNSSQILRSSYQIAEALNNNALHEERAGPAMSLTLGTARALLLPGLGLSVVGEPLDEAEGILKLSAPGQLICSEAAYLGLRRMGTPLTRIAAPFNENTPPAYQIKL</sequence>
<organism evidence="2 3">
    <name type="scientific">Candidatus Chloroploca asiatica</name>
    <dbReference type="NCBI Taxonomy" id="1506545"/>
    <lineage>
        <taxon>Bacteria</taxon>
        <taxon>Bacillati</taxon>
        <taxon>Chloroflexota</taxon>
        <taxon>Chloroflexia</taxon>
        <taxon>Chloroflexales</taxon>
        <taxon>Chloroflexineae</taxon>
        <taxon>Oscillochloridaceae</taxon>
        <taxon>Candidatus Chloroploca</taxon>
    </lineage>
</organism>
<protein>
    <submittedName>
        <fullName evidence="2">Uncharacterized protein</fullName>
    </submittedName>
</protein>
<name>A0A2H3KQ42_9CHLR</name>
<evidence type="ECO:0000256" key="1">
    <source>
        <dbReference type="SAM" id="Phobius"/>
    </source>
</evidence>
<keyword evidence="1" id="KW-0472">Membrane</keyword>
<evidence type="ECO:0000313" key="2">
    <source>
        <dbReference type="EMBL" id="PDV99586.1"/>
    </source>
</evidence>
<dbReference type="EMBL" id="LYXE01000066">
    <property type="protein sequence ID" value="PDV99586.1"/>
    <property type="molecule type" value="Genomic_DNA"/>
</dbReference>
<dbReference type="RefSeq" id="WP_097651749.1">
    <property type="nucleotide sequence ID" value="NZ_LYXE01000066.1"/>
</dbReference>
<keyword evidence="1" id="KW-1133">Transmembrane helix</keyword>
<dbReference type="OrthoDB" id="149960at2"/>
<reference evidence="2 3" key="1">
    <citation type="submission" date="2016-05" db="EMBL/GenBank/DDBJ databases">
        <authorList>
            <person name="Lavstsen T."/>
            <person name="Jespersen J.S."/>
        </authorList>
    </citation>
    <scope>NUCLEOTIDE SEQUENCE [LARGE SCALE GENOMIC DNA]</scope>
    <source>
        <strain evidence="2 3">B7-9</strain>
    </source>
</reference>
<feature type="transmembrane region" description="Helical" evidence="1">
    <location>
        <begin position="30"/>
        <end position="62"/>
    </location>
</feature>
<dbReference type="AlphaFoldDB" id="A0A2H3KQ42"/>
<gene>
    <name evidence="2" type="ORF">A9Q02_11600</name>
</gene>
<evidence type="ECO:0000313" key="3">
    <source>
        <dbReference type="Proteomes" id="UP000220922"/>
    </source>
</evidence>
<proteinExistence type="predicted"/>
<keyword evidence="3" id="KW-1185">Reference proteome</keyword>
<keyword evidence="1" id="KW-0812">Transmembrane</keyword>
<accession>A0A2H3KQ42</accession>
<dbReference type="Proteomes" id="UP000220922">
    <property type="component" value="Unassembled WGS sequence"/>
</dbReference>
<comment type="caution">
    <text evidence="2">The sequence shown here is derived from an EMBL/GenBank/DDBJ whole genome shotgun (WGS) entry which is preliminary data.</text>
</comment>